<protein>
    <submittedName>
        <fullName evidence="4">Lipoprotein</fullName>
    </submittedName>
</protein>
<keyword evidence="3" id="KW-1185">Reference proteome</keyword>
<dbReference type="Proteomes" id="UP000272942">
    <property type="component" value="Unassembled WGS sequence"/>
</dbReference>
<name>A0A183BGM6_9TREM</name>
<proteinExistence type="predicted"/>
<reference evidence="2 3" key="2">
    <citation type="submission" date="2018-11" db="EMBL/GenBank/DDBJ databases">
        <authorList>
            <consortium name="Pathogen Informatics"/>
        </authorList>
    </citation>
    <scope>NUCLEOTIDE SEQUENCE [LARGE SCALE GENOMIC DNA]</scope>
    <source>
        <strain evidence="2 3">Egypt</strain>
    </source>
</reference>
<evidence type="ECO:0000256" key="1">
    <source>
        <dbReference type="SAM" id="MobiDB-lite"/>
    </source>
</evidence>
<gene>
    <name evidence="2" type="ORF">ECPE_LOCUS18361</name>
</gene>
<reference evidence="4" key="1">
    <citation type="submission" date="2016-06" db="UniProtKB">
        <authorList>
            <consortium name="WormBaseParasite"/>
        </authorList>
    </citation>
    <scope>IDENTIFICATION</scope>
</reference>
<organism evidence="4">
    <name type="scientific">Echinostoma caproni</name>
    <dbReference type="NCBI Taxonomy" id="27848"/>
    <lineage>
        <taxon>Eukaryota</taxon>
        <taxon>Metazoa</taxon>
        <taxon>Spiralia</taxon>
        <taxon>Lophotrochozoa</taxon>
        <taxon>Platyhelminthes</taxon>
        <taxon>Trematoda</taxon>
        <taxon>Digenea</taxon>
        <taxon>Plagiorchiida</taxon>
        <taxon>Echinostomata</taxon>
        <taxon>Echinostomatoidea</taxon>
        <taxon>Echinostomatidae</taxon>
        <taxon>Echinostoma</taxon>
    </lineage>
</organism>
<dbReference type="WBParaSite" id="ECPE_0001841101-mRNA-1">
    <property type="protein sequence ID" value="ECPE_0001841101-mRNA-1"/>
    <property type="gene ID" value="ECPE_0001841101"/>
</dbReference>
<evidence type="ECO:0000313" key="2">
    <source>
        <dbReference type="EMBL" id="VDP96186.1"/>
    </source>
</evidence>
<dbReference type="AlphaFoldDB" id="A0A183BGM6"/>
<feature type="region of interest" description="Disordered" evidence="1">
    <location>
        <begin position="1"/>
        <end position="24"/>
    </location>
</feature>
<dbReference type="EMBL" id="UZAN01077633">
    <property type="protein sequence ID" value="VDP96186.1"/>
    <property type="molecule type" value="Genomic_DNA"/>
</dbReference>
<evidence type="ECO:0000313" key="3">
    <source>
        <dbReference type="Proteomes" id="UP000272942"/>
    </source>
</evidence>
<evidence type="ECO:0000313" key="4">
    <source>
        <dbReference type="WBParaSite" id="ECPE_0001841101-mRNA-1"/>
    </source>
</evidence>
<accession>A0A183BGM6</accession>
<sequence>MTQAKPGITEIRRADGSPTDGNKAAANTMAEYYLTTAQPPHEGWRGPRRMEDMRALSYIEVGGLNLTKQLPSGSLALGGLKDKGGTHSRQNPRVSRAGLLIARFPARVPWKAILSNQSR</sequence>